<accession>K0RKQ9</accession>
<organism evidence="3 4">
    <name type="scientific">Thalassiosira oceanica</name>
    <name type="common">Marine diatom</name>
    <dbReference type="NCBI Taxonomy" id="159749"/>
    <lineage>
        <taxon>Eukaryota</taxon>
        <taxon>Sar</taxon>
        <taxon>Stramenopiles</taxon>
        <taxon>Ochrophyta</taxon>
        <taxon>Bacillariophyta</taxon>
        <taxon>Coscinodiscophyceae</taxon>
        <taxon>Thalassiosirophycidae</taxon>
        <taxon>Thalassiosirales</taxon>
        <taxon>Thalassiosiraceae</taxon>
        <taxon>Thalassiosira</taxon>
    </lineage>
</organism>
<evidence type="ECO:0000313" key="4">
    <source>
        <dbReference type="Proteomes" id="UP000266841"/>
    </source>
</evidence>
<protein>
    <recommendedName>
        <fullName evidence="2">Phytase-like domain-containing protein</fullName>
    </recommendedName>
</protein>
<dbReference type="eggNOG" id="ENOG502QUFD">
    <property type="taxonomic scope" value="Eukaryota"/>
</dbReference>
<comment type="caution">
    <text evidence="3">The sequence shown here is derived from an EMBL/GenBank/DDBJ whole genome shotgun (WGS) entry which is preliminary data.</text>
</comment>
<dbReference type="Proteomes" id="UP000266841">
    <property type="component" value="Unassembled WGS sequence"/>
</dbReference>
<feature type="signal peptide" evidence="1">
    <location>
        <begin position="1"/>
        <end position="20"/>
    </location>
</feature>
<evidence type="ECO:0000313" key="3">
    <source>
        <dbReference type="EMBL" id="EJK53770.1"/>
    </source>
</evidence>
<feature type="domain" description="Phytase-like" evidence="2">
    <location>
        <begin position="96"/>
        <end position="456"/>
    </location>
</feature>
<dbReference type="EMBL" id="AGNL01037050">
    <property type="protein sequence ID" value="EJK53770.1"/>
    <property type="molecule type" value="Genomic_DNA"/>
</dbReference>
<name>K0RKQ9_THAOC</name>
<dbReference type="InterPro" id="IPR027372">
    <property type="entry name" value="Phytase-like_dom"/>
</dbReference>
<keyword evidence="1" id="KW-0732">Signal</keyword>
<gene>
    <name evidence="3" type="ORF">THAOC_26716</name>
</gene>
<dbReference type="OrthoDB" id="38803at2759"/>
<sequence>MRSNFFAAVALAVAAVEVRGQHSDYQAHYLVGLLNLPNSNVPDIFRNHTSGTYIGRGEYNNWIAHPDAPFSDMPWVGFSDIEPIYVDDEMEEGEPTGGTGGMAGGTMALGKFFCLSDNGYGSSTNSADYALNIARIKIERPFAFGHGGSSSMFGRYTEAELLGAAFLHDPNKFISWENGADIQVTYKVPDDTWADLVKDRVLTGRDLDPEGLAVLSNDCAVLGDELMTSILNVNPTTGEVLSPFVRTPDIDSEGKFIPDKFLSTVSDKVHCEVATLEEDADECLEVPSEVVSANGYREHHKSGGYEGFAALPDGSIAAFLEKPLSGEPGIRVYNVDPGSCELGEPPVFRSFRGFYQFEKNAVSIADVSAVPGSSRYALVSERNNYPGLLSPAEFPQFGEGHQFPSPALPANKVCLVDLTELDENLVMANKKCILNLHIVDDPWDVDGDGIERIALTQVTTEQIIIIDDYCIVTGTDTNYPWTNQLGLNLTELPYGQEVMDSRWMIVCFEEPIFDVEILQDYMSMAGGAKAGYVEPATVEAETSAAASSLYSSKSLYFISLGLASLTLCSL</sequence>
<dbReference type="OMA" id="FAMINHT"/>
<evidence type="ECO:0000259" key="2">
    <source>
        <dbReference type="Pfam" id="PF13449"/>
    </source>
</evidence>
<feature type="chain" id="PRO_5003840371" description="Phytase-like domain-containing protein" evidence="1">
    <location>
        <begin position="21"/>
        <end position="570"/>
    </location>
</feature>
<dbReference type="Pfam" id="PF13449">
    <property type="entry name" value="Phytase-like"/>
    <property type="match status" value="1"/>
</dbReference>
<dbReference type="AlphaFoldDB" id="K0RKQ9"/>
<evidence type="ECO:0000256" key="1">
    <source>
        <dbReference type="SAM" id="SignalP"/>
    </source>
</evidence>
<proteinExistence type="predicted"/>
<keyword evidence="4" id="KW-1185">Reference proteome</keyword>
<reference evidence="3 4" key="1">
    <citation type="journal article" date="2012" name="Genome Biol.">
        <title>Genome and low-iron response of an oceanic diatom adapted to chronic iron limitation.</title>
        <authorList>
            <person name="Lommer M."/>
            <person name="Specht M."/>
            <person name="Roy A.S."/>
            <person name="Kraemer L."/>
            <person name="Andreson R."/>
            <person name="Gutowska M.A."/>
            <person name="Wolf J."/>
            <person name="Bergner S.V."/>
            <person name="Schilhabel M.B."/>
            <person name="Klostermeier U.C."/>
            <person name="Beiko R.G."/>
            <person name="Rosenstiel P."/>
            <person name="Hippler M."/>
            <person name="Laroche J."/>
        </authorList>
    </citation>
    <scope>NUCLEOTIDE SEQUENCE [LARGE SCALE GENOMIC DNA]</scope>
    <source>
        <strain evidence="3 4">CCMP1005</strain>
    </source>
</reference>